<keyword evidence="1" id="KW-0812">Transmembrane</keyword>
<sequence>MSDRATTSARQQTDFVPALVRMALMAALFYAGRYLYRTYIAQ</sequence>
<organism evidence="2 3">
    <name type="scientific">Pseudocercospora musae</name>
    <dbReference type="NCBI Taxonomy" id="113226"/>
    <lineage>
        <taxon>Eukaryota</taxon>
        <taxon>Fungi</taxon>
        <taxon>Dikarya</taxon>
        <taxon>Ascomycota</taxon>
        <taxon>Pezizomycotina</taxon>
        <taxon>Dothideomycetes</taxon>
        <taxon>Dothideomycetidae</taxon>
        <taxon>Mycosphaerellales</taxon>
        <taxon>Mycosphaerellaceae</taxon>
        <taxon>Pseudocercospora</taxon>
    </lineage>
</organism>
<dbReference type="OrthoDB" id="10440724at2759"/>
<accession>A0A139I200</accession>
<evidence type="ECO:0000313" key="2">
    <source>
        <dbReference type="EMBL" id="KXT08729.1"/>
    </source>
</evidence>
<keyword evidence="3" id="KW-1185">Reference proteome</keyword>
<reference evidence="2 3" key="1">
    <citation type="submission" date="2015-07" db="EMBL/GenBank/DDBJ databases">
        <title>Comparative genomics of the Sigatoka disease complex on banana suggests a link between parallel evolutionary changes in Pseudocercospora fijiensis and Pseudocercospora eumusae and increased virulence on the banana host.</title>
        <authorList>
            <person name="Chang T.-C."/>
            <person name="Salvucci A."/>
            <person name="Crous P.W."/>
            <person name="Stergiopoulos I."/>
        </authorList>
    </citation>
    <scope>NUCLEOTIDE SEQUENCE [LARGE SCALE GENOMIC DNA]</scope>
    <source>
        <strain evidence="2 3">CBS 116634</strain>
    </source>
</reference>
<gene>
    <name evidence="2" type="ORF">AC579_6203</name>
</gene>
<dbReference type="AlphaFoldDB" id="A0A139I200"/>
<dbReference type="EMBL" id="LFZO01000410">
    <property type="protein sequence ID" value="KXT08729.1"/>
    <property type="molecule type" value="Genomic_DNA"/>
</dbReference>
<dbReference type="Proteomes" id="UP000073492">
    <property type="component" value="Unassembled WGS sequence"/>
</dbReference>
<keyword evidence="1" id="KW-0472">Membrane</keyword>
<evidence type="ECO:0000313" key="3">
    <source>
        <dbReference type="Proteomes" id="UP000073492"/>
    </source>
</evidence>
<name>A0A139I200_9PEZI</name>
<proteinExistence type="predicted"/>
<comment type="caution">
    <text evidence="2">The sequence shown here is derived from an EMBL/GenBank/DDBJ whole genome shotgun (WGS) entry which is preliminary data.</text>
</comment>
<protein>
    <submittedName>
        <fullName evidence="2">Uncharacterized protein</fullName>
    </submittedName>
</protein>
<evidence type="ECO:0000256" key="1">
    <source>
        <dbReference type="SAM" id="Phobius"/>
    </source>
</evidence>
<feature type="transmembrane region" description="Helical" evidence="1">
    <location>
        <begin position="15"/>
        <end position="36"/>
    </location>
</feature>
<keyword evidence="1" id="KW-1133">Transmembrane helix</keyword>